<reference evidence="7" key="1">
    <citation type="submission" date="2022-07" db="EMBL/GenBank/DDBJ databases">
        <title>Phylogenomic reconstructions and comparative analyses of Kickxellomycotina fungi.</title>
        <authorList>
            <person name="Reynolds N.K."/>
            <person name="Stajich J.E."/>
            <person name="Barry K."/>
            <person name="Grigoriev I.V."/>
            <person name="Crous P."/>
            <person name="Smith M.E."/>
        </authorList>
    </citation>
    <scope>NUCLEOTIDE SEQUENCE</scope>
    <source>
        <strain evidence="7">RSA 861</strain>
    </source>
</reference>
<protein>
    <submittedName>
        <fullName evidence="7">Subunit of TIM23 translocase complex</fullName>
    </submittedName>
</protein>
<dbReference type="GO" id="GO:0045039">
    <property type="term" value="P:protein insertion into mitochondrial inner membrane"/>
    <property type="evidence" value="ECO:0007669"/>
    <property type="project" value="TreeGrafter"/>
</dbReference>
<evidence type="ECO:0000256" key="6">
    <source>
        <dbReference type="SAM" id="Phobius"/>
    </source>
</evidence>
<name>A0A9W7ZQW1_9FUNG</name>
<sequence>MAEPSAWDKMKLGALMGTTVGLGLGAIFGIITILRVGPGPKGYLSTMGQYMLSSGATFGFFMSIGSVIRTEGKFQQPRLLGPQAVPVHQLPIRIVGTPKSAAES</sequence>
<comment type="subcellular location">
    <subcellularLocation>
        <location evidence="1">Membrane</location>
    </subcellularLocation>
</comment>
<keyword evidence="5 6" id="KW-0472">Membrane</keyword>
<dbReference type="PANTHER" id="PTHR28525:SF1">
    <property type="entry name" value="REACTIVE OXYGEN SPECIES MODULATOR 1"/>
    <property type="match status" value="1"/>
</dbReference>
<feature type="transmembrane region" description="Helical" evidence="6">
    <location>
        <begin position="12"/>
        <end position="36"/>
    </location>
</feature>
<evidence type="ECO:0000256" key="1">
    <source>
        <dbReference type="ARBA" id="ARBA00004370"/>
    </source>
</evidence>
<keyword evidence="8" id="KW-1185">Reference proteome</keyword>
<evidence type="ECO:0000256" key="2">
    <source>
        <dbReference type="ARBA" id="ARBA00007839"/>
    </source>
</evidence>
<feature type="transmembrane region" description="Helical" evidence="6">
    <location>
        <begin position="48"/>
        <end position="68"/>
    </location>
</feature>
<evidence type="ECO:0000313" key="7">
    <source>
        <dbReference type="EMBL" id="KAJ1910409.1"/>
    </source>
</evidence>
<evidence type="ECO:0000256" key="5">
    <source>
        <dbReference type="ARBA" id="ARBA00023136"/>
    </source>
</evidence>
<comment type="similarity">
    <text evidence="2">Belongs to the MGR2 family.</text>
</comment>
<dbReference type="OrthoDB" id="5409308at2759"/>
<gene>
    <name evidence="7" type="primary">MGR2_1</name>
    <name evidence="7" type="ORF">IWQ60_010670</name>
</gene>
<dbReference type="GO" id="GO:0005744">
    <property type="term" value="C:TIM23 mitochondrial import inner membrane translocase complex"/>
    <property type="evidence" value="ECO:0007669"/>
    <property type="project" value="TreeGrafter"/>
</dbReference>
<dbReference type="Pfam" id="PF10247">
    <property type="entry name" value="Romo1"/>
    <property type="match status" value="1"/>
</dbReference>
<dbReference type="GO" id="GO:0030150">
    <property type="term" value="P:protein import into mitochondrial matrix"/>
    <property type="evidence" value="ECO:0007669"/>
    <property type="project" value="TreeGrafter"/>
</dbReference>
<dbReference type="AlphaFoldDB" id="A0A9W7ZQW1"/>
<dbReference type="PANTHER" id="PTHR28525">
    <property type="entry name" value="REACTIVE OXYGEN SPECIES MODULATOR 1"/>
    <property type="match status" value="1"/>
</dbReference>
<dbReference type="InterPro" id="IPR018450">
    <property type="entry name" value="Romo1/Mgr2"/>
</dbReference>
<evidence type="ECO:0000313" key="8">
    <source>
        <dbReference type="Proteomes" id="UP001150569"/>
    </source>
</evidence>
<dbReference type="EMBL" id="JANBPT010001053">
    <property type="protein sequence ID" value="KAJ1910409.1"/>
    <property type="molecule type" value="Genomic_DNA"/>
</dbReference>
<dbReference type="SMART" id="SM01378">
    <property type="entry name" value="Romo1"/>
    <property type="match status" value="1"/>
</dbReference>
<keyword evidence="3 6" id="KW-0812">Transmembrane</keyword>
<keyword evidence="4 6" id="KW-1133">Transmembrane helix</keyword>
<evidence type="ECO:0000256" key="3">
    <source>
        <dbReference type="ARBA" id="ARBA00022692"/>
    </source>
</evidence>
<organism evidence="7 8">
    <name type="scientific">Tieghemiomyces parasiticus</name>
    <dbReference type="NCBI Taxonomy" id="78921"/>
    <lineage>
        <taxon>Eukaryota</taxon>
        <taxon>Fungi</taxon>
        <taxon>Fungi incertae sedis</taxon>
        <taxon>Zoopagomycota</taxon>
        <taxon>Kickxellomycotina</taxon>
        <taxon>Dimargaritomycetes</taxon>
        <taxon>Dimargaritales</taxon>
        <taxon>Dimargaritaceae</taxon>
        <taxon>Tieghemiomyces</taxon>
    </lineage>
</organism>
<comment type="caution">
    <text evidence="7">The sequence shown here is derived from an EMBL/GenBank/DDBJ whole genome shotgun (WGS) entry which is preliminary data.</text>
</comment>
<accession>A0A9W7ZQW1</accession>
<dbReference type="Proteomes" id="UP001150569">
    <property type="component" value="Unassembled WGS sequence"/>
</dbReference>
<proteinExistence type="inferred from homology"/>
<evidence type="ECO:0000256" key="4">
    <source>
        <dbReference type="ARBA" id="ARBA00022989"/>
    </source>
</evidence>